<sequence length="372" mass="41840">MMEALLNVSMNSSFDVTPLTRPKYLYAEERLWSIQASTPAWPFIIVFGLVSNITNIIVFSKAGVKDNVSTLLFSLAISDIAFLILISPHACFWVIWTFTSSPEMLRQPLADYERSDGVYPWPFHYQFVFGLFYWPAFTASDLSTFISLSLGVMRCACVAIPLKFKAVFTKSRTVKWVVFLVVLAVALRAPVLTIFRVTPRLDPATNTTHPYVSTVNIASMSRINDIVNRGFVIWFNYVVMVSCVCLLSYKLYQASKIRRSCTNKTSPQSAQSMSSTDVQVVKSVVLVCTIFILAQLPLLLVSLSRLLNMNFQAFGRLMGLFGLISNVALTCSLLNASVNIFVYYNFNSKYKAAFLSLFRSSNTTNTRESRTN</sequence>
<evidence type="ECO:0000313" key="10">
    <source>
        <dbReference type="EMBL" id="GFR98470.1"/>
    </source>
</evidence>
<feature type="transmembrane region" description="Helical" evidence="8">
    <location>
        <begin position="176"/>
        <end position="195"/>
    </location>
</feature>
<dbReference type="PROSITE" id="PS50262">
    <property type="entry name" value="G_PROTEIN_RECEP_F1_2"/>
    <property type="match status" value="1"/>
</dbReference>
<keyword evidence="2 8" id="KW-0812">Transmembrane</keyword>
<keyword evidence="6" id="KW-0675">Receptor</keyword>
<evidence type="ECO:0000256" key="3">
    <source>
        <dbReference type="ARBA" id="ARBA00022989"/>
    </source>
</evidence>
<dbReference type="EMBL" id="BMAT01005697">
    <property type="protein sequence ID" value="GFR98470.1"/>
    <property type="molecule type" value="Genomic_DNA"/>
</dbReference>
<reference evidence="10 11" key="1">
    <citation type="journal article" date="2021" name="Elife">
        <title>Chloroplast acquisition without the gene transfer in kleptoplastic sea slugs, Plakobranchus ocellatus.</title>
        <authorList>
            <person name="Maeda T."/>
            <person name="Takahashi S."/>
            <person name="Yoshida T."/>
            <person name="Shimamura S."/>
            <person name="Takaki Y."/>
            <person name="Nagai Y."/>
            <person name="Toyoda A."/>
            <person name="Suzuki Y."/>
            <person name="Arimoto A."/>
            <person name="Ishii H."/>
            <person name="Satoh N."/>
            <person name="Nishiyama T."/>
            <person name="Hasebe M."/>
            <person name="Maruyama T."/>
            <person name="Minagawa J."/>
            <person name="Obokata J."/>
            <person name="Shigenobu S."/>
        </authorList>
    </citation>
    <scope>NUCLEOTIDE SEQUENCE [LARGE SCALE GENOMIC DNA]</scope>
</reference>
<evidence type="ECO:0000256" key="7">
    <source>
        <dbReference type="ARBA" id="ARBA00023224"/>
    </source>
</evidence>
<comment type="caution">
    <text evidence="10">The sequence shown here is derived from an EMBL/GenBank/DDBJ whole genome shotgun (WGS) entry which is preliminary data.</text>
</comment>
<dbReference type="PANTHER" id="PTHR24243">
    <property type="entry name" value="G-PROTEIN COUPLED RECEPTOR"/>
    <property type="match status" value="1"/>
</dbReference>
<dbReference type="AlphaFoldDB" id="A0AAV4HM39"/>
<evidence type="ECO:0000256" key="2">
    <source>
        <dbReference type="ARBA" id="ARBA00022692"/>
    </source>
</evidence>
<evidence type="ECO:0000313" key="11">
    <source>
        <dbReference type="Proteomes" id="UP000762676"/>
    </source>
</evidence>
<evidence type="ECO:0000256" key="6">
    <source>
        <dbReference type="ARBA" id="ARBA00023170"/>
    </source>
</evidence>
<keyword evidence="5 8" id="KW-0472">Membrane</keyword>
<dbReference type="InterPro" id="IPR019427">
    <property type="entry name" value="7TM_GPCR_serpentine_rcpt_Srw"/>
</dbReference>
<feature type="transmembrane region" description="Helical" evidence="8">
    <location>
        <begin position="280"/>
        <end position="300"/>
    </location>
</feature>
<organism evidence="10 11">
    <name type="scientific">Elysia marginata</name>
    <dbReference type="NCBI Taxonomy" id="1093978"/>
    <lineage>
        <taxon>Eukaryota</taxon>
        <taxon>Metazoa</taxon>
        <taxon>Spiralia</taxon>
        <taxon>Lophotrochozoa</taxon>
        <taxon>Mollusca</taxon>
        <taxon>Gastropoda</taxon>
        <taxon>Heterobranchia</taxon>
        <taxon>Euthyneura</taxon>
        <taxon>Panpulmonata</taxon>
        <taxon>Sacoglossa</taxon>
        <taxon>Placobranchoidea</taxon>
        <taxon>Plakobranchidae</taxon>
        <taxon>Elysia</taxon>
    </lineage>
</organism>
<evidence type="ECO:0000256" key="1">
    <source>
        <dbReference type="ARBA" id="ARBA00004141"/>
    </source>
</evidence>
<dbReference type="InterPro" id="IPR017452">
    <property type="entry name" value="GPCR_Rhodpsn_7TM"/>
</dbReference>
<gene>
    <name evidence="10" type="ORF">ElyMa_002769700</name>
</gene>
<feature type="transmembrane region" description="Helical" evidence="8">
    <location>
        <begin position="40"/>
        <end position="59"/>
    </location>
</feature>
<accession>A0AAV4HM39</accession>
<feature type="domain" description="G-protein coupled receptors family 1 profile" evidence="9">
    <location>
        <begin position="51"/>
        <end position="343"/>
    </location>
</feature>
<protein>
    <submittedName>
        <fullName evidence="10">Multitransmembrane protein</fullName>
    </submittedName>
</protein>
<feature type="transmembrane region" description="Helical" evidence="8">
    <location>
        <begin position="231"/>
        <end position="249"/>
    </location>
</feature>
<keyword evidence="7" id="KW-0807">Transducer</keyword>
<evidence type="ECO:0000259" key="9">
    <source>
        <dbReference type="PROSITE" id="PS50262"/>
    </source>
</evidence>
<evidence type="ECO:0000256" key="8">
    <source>
        <dbReference type="SAM" id="Phobius"/>
    </source>
</evidence>
<feature type="transmembrane region" description="Helical" evidence="8">
    <location>
        <begin position="320"/>
        <end position="344"/>
    </location>
</feature>
<proteinExistence type="predicted"/>
<keyword evidence="3 8" id="KW-1133">Transmembrane helix</keyword>
<comment type="subcellular location">
    <subcellularLocation>
        <location evidence="1">Membrane</location>
        <topology evidence="1">Multi-pass membrane protein</topology>
    </subcellularLocation>
</comment>
<dbReference type="Gene3D" id="1.20.1070.10">
    <property type="entry name" value="Rhodopsin 7-helix transmembrane proteins"/>
    <property type="match status" value="1"/>
</dbReference>
<keyword evidence="11" id="KW-1185">Reference proteome</keyword>
<name>A0AAV4HM39_9GAST</name>
<dbReference type="Proteomes" id="UP000762676">
    <property type="component" value="Unassembled WGS sequence"/>
</dbReference>
<dbReference type="InterPro" id="IPR000276">
    <property type="entry name" value="GPCR_Rhodpsn"/>
</dbReference>
<dbReference type="Pfam" id="PF10324">
    <property type="entry name" value="7TM_GPCR_Srw"/>
    <property type="match status" value="1"/>
</dbReference>
<dbReference type="SUPFAM" id="SSF81321">
    <property type="entry name" value="Family A G protein-coupled receptor-like"/>
    <property type="match status" value="1"/>
</dbReference>
<evidence type="ECO:0000256" key="4">
    <source>
        <dbReference type="ARBA" id="ARBA00023040"/>
    </source>
</evidence>
<dbReference type="PRINTS" id="PR00237">
    <property type="entry name" value="GPCRRHODOPSN"/>
</dbReference>
<dbReference type="PANTHER" id="PTHR24243:SF208">
    <property type="entry name" value="PYROKININ-1 RECEPTOR"/>
    <property type="match status" value="1"/>
</dbReference>
<keyword evidence="4" id="KW-0297">G-protein coupled receptor</keyword>
<evidence type="ECO:0000256" key="5">
    <source>
        <dbReference type="ARBA" id="ARBA00023136"/>
    </source>
</evidence>
<dbReference type="GO" id="GO:0008528">
    <property type="term" value="F:G protein-coupled peptide receptor activity"/>
    <property type="evidence" value="ECO:0007669"/>
    <property type="project" value="InterPro"/>
</dbReference>
<feature type="transmembrane region" description="Helical" evidence="8">
    <location>
        <begin position="71"/>
        <end position="96"/>
    </location>
</feature>
<dbReference type="GO" id="GO:0016020">
    <property type="term" value="C:membrane"/>
    <property type="evidence" value="ECO:0007669"/>
    <property type="project" value="UniProtKB-SubCell"/>
</dbReference>